<evidence type="ECO:0000313" key="5">
    <source>
        <dbReference type="Proteomes" id="UP000316747"/>
    </source>
</evidence>
<reference evidence="4 5" key="1">
    <citation type="submission" date="2019-06" db="EMBL/GenBank/DDBJ databases">
        <title>Genome sequencing of plant associated microbes to promote plant fitness in Sorghum bicolor and Oryza sativa.</title>
        <authorList>
            <person name="Coleman-Derr D."/>
        </authorList>
    </citation>
    <scope>NUCLEOTIDE SEQUENCE [LARGE SCALE GENOMIC DNA]</scope>
    <source>
        <strain evidence="4 5">KV-663</strain>
    </source>
</reference>
<dbReference type="InterPro" id="IPR002560">
    <property type="entry name" value="Transposase_DDE"/>
</dbReference>
<dbReference type="InterPro" id="IPR047951">
    <property type="entry name" value="Transpos_ISL3"/>
</dbReference>
<dbReference type="PANTHER" id="PTHR33498">
    <property type="entry name" value="TRANSPOSASE FOR INSERTION SEQUENCE ELEMENT IS1557"/>
    <property type="match status" value="1"/>
</dbReference>
<dbReference type="EMBL" id="VFPM01000005">
    <property type="protein sequence ID" value="TQM55102.1"/>
    <property type="molecule type" value="Genomic_DNA"/>
</dbReference>
<feature type="domain" description="Transposase IS204/IS1001/IS1096/IS1165 zinc-finger" evidence="3">
    <location>
        <begin position="51"/>
        <end position="96"/>
    </location>
</feature>
<evidence type="ECO:0000313" key="4">
    <source>
        <dbReference type="EMBL" id="TQM55102.1"/>
    </source>
</evidence>
<dbReference type="Proteomes" id="UP000316747">
    <property type="component" value="Unassembled WGS sequence"/>
</dbReference>
<accession>A0A543H9U2</accession>
<organism evidence="4 5">
    <name type="scientific">Humibacillus xanthopallidus</name>
    <dbReference type="NCBI Taxonomy" id="412689"/>
    <lineage>
        <taxon>Bacteria</taxon>
        <taxon>Bacillati</taxon>
        <taxon>Actinomycetota</taxon>
        <taxon>Actinomycetes</taxon>
        <taxon>Micrococcales</taxon>
        <taxon>Intrasporangiaceae</taxon>
        <taxon>Humibacillus</taxon>
    </lineage>
</organism>
<name>A0A543H9U2_9MICO</name>
<sequence>MPEPTSCCSALGGYCDRCDLLVGLDGLRVTAVARDDRGGLTITVESEPALMGCPSCGVVAHGHGRLEVRLVDAPWAGRPVTVVWRKRRWVCPESSCPRVSFVEQDERIARPRALLTVRACRWAIEQIRREHASIHGLARQLGTTWDTVWTSIRPLLQAAAADESRFAGVTTLGVDEHVWHHVNPIKRGPKALTGMVDLTRQPDPKEPGKTVVKARLLDLVVGRSGPAYAGWLKQRGEEFRSCVEVATLDPFRGYKNAIDDQLQDAVAVLDAFHVVKLAGHAVDEVRRRVQQEIHGHRGRKNDPLYRIRNILHAGAEHLTERQQARLSAAIAADERHDEVWVAYQCAQQVRSAYHQASHARGRVVAEKILASFTSCPIPEIARLGRTLAQWREAFLAYFTTEGANNGGTEAINGLIELHRRVARGFRNRENYRLRMLLIGGGLNL</sequence>
<dbReference type="PANTHER" id="PTHR33498:SF1">
    <property type="entry name" value="TRANSPOSASE FOR INSERTION SEQUENCE ELEMENT IS1557"/>
    <property type="match status" value="1"/>
</dbReference>
<dbReference type="Pfam" id="PF13542">
    <property type="entry name" value="HTH_Tnp_ISL3"/>
    <property type="match status" value="1"/>
</dbReference>
<dbReference type="Pfam" id="PF14690">
    <property type="entry name" value="Zn_ribbon_ISL3"/>
    <property type="match status" value="1"/>
</dbReference>
<dbReference type="AlphaFoldDB" id="A0A543H9U2"/>
<dbReference type="InterPro" id="IPR029261">
    <property type="entry name" value="Transposase_Znf"/>
</dbReference>
<dbReference type="NCBIfam" id="NF033550">
    <property type="entry name" value="transpos_ISL3"/>
    <property type="match status" value="1"/>
</dbReference>
<dbReference type="Pfam" id="PF01610">
    <property type="entry name" value="DDE_Tnp_ISL3"/>
    <property type="match status" value="1"/>
</dbReference>
<evidence type="ECO:0000259" key="3">
    <source>
        <dbReference type="Pfam" id="PF14690"/>
    </source>
</evidence>
<keyword evidence="5" id="KW-1185">Reference proteome</keyword>
<protein>
    <submittedName>
        <fullName evidence="4">Transposase</fullName>
    </submittedName>
</protein>
<dbReference type="InterPro" id="IPR032877">
    <property type="entry name" value="Transposase_HTH"/>
</dbReference>
<feature type="domain" description="Transposase IS204/IS1001/IS1096/IS1165 helix-turn-helix" evidence="2">
    <location>
        <begin position="108"/>
        <end position="150"/>
    </location>
</feature>
<comment type="caution">
    <text evidence="4">The sequence shown here is derived from an EMBL/GenBank/DDBJ whole genome shotgun (WGS) entry which is preliminary data.</text>
</comment>
<feature type="domain" description="Transposase IS204/IS1001/IS1096/IS1165 DDE" evidence="1">
    <location>
        <begin position="172"/>
        <end position="435"/>
    </location>
</feature>
<gene>
    <name evidence="4" type="ORF">FBY41_4426</name>
</gene>
<proteinExistence type="predicted"/>
<evidence type="ECO:0000259" key="1">
    <source>
        <dbReference type="Pfam" id="PF01610"/>
    </source>
</evidence>
<evidence type="ECO:0000259" key="2">
    <source>
        <dbReference type="Pfam" id="PF13542"/>
    </source>
</evidence>